<keyword evidence="16" id="KW-1185">Reference proteome</keyword>
<dbReference type="OrthoDB" id="9807883at2"/>
<dbReference type="InterPro" id="IPR036250">
    <property type="entry name" value="AcylCo_DH-like_C"/>
</dbReference>
<gene>
    <name evidence="15" type="ORF">BFC17_04225</name>
</gene>
<dbReference type="InterPro" id="IPR052166">
    <property type="entry name" value="Diverse_Acyl-CoA_DH"/>
</dbReference>
<dbReference type="InterPro" id="IPR025878">
    <property type="entry name" value="Acyl-CoA_dh-like_C_dom"/>
</dbReference>
<dbReference type="EMBL" id="MJIC01000015">
    <property type="protein sequence ID" value="OFI33473.1"/>
    <property type="molecule type" value="Genomic_DNA"/>
</dbReference>
<comment type="catalytic activity">
    <reaction evidence="6">
        <text>3-(methylsulfanyl)propanoyl-CoA + oxidized [electron-transfer flavoprotein] + H(+) = 3-(methylsulfanyl)acryloyl-CoA + reduced [electron-transfer flavoprotein]</text>
        <dbReference type="Rhea" id="RHEA:52612"/>
        <dbReference type="Rhea" id="RHEA-COMP:10685"/>
        <dbReference type="Rhea" id="RHEA-COMP:10686"/>
        <dbReference type="ChEBI" id="CHEBI:15378"/>
        <dbReference type="ChEBI" id="CHEBI:57692"/>
        <dbReference type="ChEBI" id="CHEBI:58307"/>
        <dbReference type="ChEBI" id="CHEBI:82815"/>
        <dbReference type="ChEBI" id="CHEBI:84994"/>
        <dbReference type="EC" id="1.3.99.41"/>
    </reaction>
    <physiologicalReaction direction="left-to-right" evidence="6">
        <dbReference type="Rhea" id="RHEA:52613"/>
    </physiologicalReaction>
</comment>
<dbReference type="Proteomes" id="UP000176037">
    <property type="component" value="Unassembled WGS sequence"/>
</dbReference>
<proteinExistence type="inferred from homology"/>
<evidence type="ECO:0000256" key="2">
    <source>
        <dbReference type="ARBA" id="ARBA00009347"/>
    </source>
</evidence>
<dbReference type="InterPro" id="IPR046373">
    <property type="entry name" value="Acyl-CoA_Oxase/DH_mid-dom_sf"/>
</dbReference>
<dbReference type="GO" id="GO:0050660">
    <property type="term" value="F:flavin adenine dinucleotide binding"/>
    <property type="evidence" value="ECO:0007669"/>
    <property type="project" value="InterPro"/>
</dbReference>
<evidence type="ECO:0000256" key="6">
    <source>
        <dbReference type="ARBA" id="ARBA00051388"/>
    </source>
</evidence>
<dbReference type="InterPro" id="IPR037069">
    <property type="entry name" value="AcylCoA_DH/ox_N_sf"/>
</dbReference>
<dbReference type="RefSeq" id="WP_070177849.1">
    <property type="nucleotide sequence ID" value="NZ_BMJR01000002.1"/>
</dbReference>
<dbReference type="SUPFAM" id="SSF56645">
    <property type="entry name" value="Acyl-CoA dehydrogenase NM domain-like"/>
    <property type="match status" value="1"/>
</dbReference>
<feature type="domain" description="Acyl-CoA oxidase/dehydrogenase middle" evidence="12">
    <location>
        <begin position="160"/>
        <end position="258"/>
    </location>
</feature>
<dbReference type="InterPro" id="IPR009075">
    <property type="entry name" value="AcylCo_DH/oxidase_C"/>
</dbReference>
<dbReference type="Pfam" id="PF02771">
    <property type="entry name" value="Acyl-CoA_dh_N"/>
    <property type="match status" value="1"/>
</dbReference>
<evidence type="ECO:0000256" key="7">
    <source>
        <dbReference type="ARBA" id="ARBA00058683"/>
    </source>
</evidence>
<dbReference type="InterPro" id="IPR009100">
    <property type="entry name" value="AcylCoA_DH/oxidase_NM_dom_sf"/>
</dbReference>
<dbReference type="PANTHER" id="PTHR42803">
    <property type="entry name" value="ACYL-COA DEHYDROGENASE"/>
    <property type="match status" value="1"/>
</dbReference>
<dbReference type="PANTHER" id="PTHR42803:SF1">
    <property type="entry name" value="BROAD-SPECIFICITY LINEAR ACYL-COA DEHYDROGENASE FADE5"/>
    <property type="match status" value="1"/>
</dbReference>
<evidence type="ECO:0000313" key="15">
    <source>
        <dbReference type="EMBL" id="OFI33473.1"/>
    </source>
</evidence>
<evidence type="ECO:0000256" key="3">
    <source>
        <dbReference type="ARBA" id="ARBA00022630"/>
    </source>
</evidence>
<evidence type="ECO:0000259" key="13">
    <source>
        <dbReference type="Pfam" id="PF02771"/>
    </source>
</evidence>
<evidence type="ECO:0000259" key="11">
    <source>
        <dbReference type="Pfam" id="PF00441"/>
    </source>
</evidence>
<evidence type="ECO:0000259" key="12">
    <source>
        <dbReference type="Pfam" id="PF02770"/>
    </source>
</evidence>
<sequence length="583" mass="62982">MQTYTPPLEELRFLLNELVDLSSAVDDPDTFNSELAMAIWEEAGKFASGVLLPTNQTGDTQGLSYKDGIVTVPEVFHDVWQQMRANGWNNMGLPEEFGGQGLPRLISTVAEEMFSSGNKAFVMCPSLTQGAAETLLIAASDELKQRYLPKMVSGEWTGTMNLTEPSAGSDVGALKTRAVQQEDGSYRIKGQKIFISFGEHDLAENIIHLVLARTPDAPAGVKGISLFLVPKILVNDDGSLGERNDVICTAIEHKVGIHVSPTAVMSYGDNDGAVGYLVGEENKGLAAMFIMMNMARLNVGVEGLGSAELAVQQARAYAAERIQGATKESPQGVPIVQHADVKRMLMSMSTRTRAMRAMAMVIAEAQDIINSSDDVEVVQQKQGFIDLLTPVFKAWATESAVDIASLGMQIHGGMGYVEETGVAQIWRDVRISSIYEGTTGIQANDLVGRKLLRDKGESVSRLVSDMRETVQQLTAAGMTGLAGRLEEGVNAFAACSQQLLAASTKDFYAAQMVSVPYLMMVGNVTGAWLLARCAIAANQHQGSGQYSEAELAEWLAAADFYHRYTLAEVAGFQRIIANFVEEA</sequence>
<keyword evidence="4 10" id="KW-0274">FAD</keyword>
<dbReference type="EC" id="1.3.99.41" evidence="8"/>
<dbReference type="STRING" id="1856405.BFC17_04225"/>
<accession>A0A1E8FDB2</accession>
<name>A0A1E8FDB2_9ALTE</name>
<evidence type="ECO:0000256" key="4">
    <source>
        <dbReference type="ARBA" id="ARBA00022827"/>
    </source>
</evidence>
<dbReference type="GO" id="GO:0016627">
    <property type="term" value="F:oxidoreductase activity, acting on the CH-CH group of donors"/>
    <property type="evidence" value="ECO:0007669"/>
    <property type="project" value="InterPro"/>
</dbReference>
<keyword evidence="3 10" id="KW-0285">Flavoprotein</keyword>
<comment type="caution">
    <text evidence="15">The sequence shown here is derived from an EMBL/GenBank/DDBJ whole genome shotgun (WGS) entry which is preliminary data.</text>
</comment>
<dbReference type="Pfam" id="PF02770">
    <property type="entry name" value="Acyl-CoA_dh_M"/>
    <property type="match status" value="1"/>
</dbReference>
<comment type="cofactor">
    <cofactor evidence="1 10">
        <name>FAD</name>
        <dbReference type="ChEBI" id="CHEBI:57692"/>
    </cofactor>
</comment>
<feature type="domain" description="Acyl-CoA dehydrogenase/oxidase N-terminal" evidence="13">
    <location>
        <begin position="75"/>
        <end position="155"/>
    </location>
</feature>
<keyword evidence="5 10" id="KW-0560">Oxidoreductase</keyword>
<dbReference type="Gene3D" id="1.10.540.10">
    <property type="entry name" value="Acyl-CoA dehydrogenase/oxidase, N-terminal domain"/>
    <property type="match status" value="1"/>
</dbReference>
<comment type="function">
    <text evidence="7">Involved in the assimilation of dimethylsulphoniopropionate (DMSP), an important compound in the fixation of carbon in marine phytoplankton, by mediating the conversion of 3-(methylthio)propanoyl-CoA (MMPA-CoA) to 3-(methylthio)acryloyl-CoA (MTA-CoA).</text>
</comment>
<evidence type="ECO:0000259" key="14">
    <source>
        <dbReference type="Pfam" id="PF12806"/>
    </source>
</evidence>
<comment type="similarity">
    <text evidence="2 10">Belongs to the acyl-CoA dehydrogenase family.</text>
</comment>
<reference evidence="15 16" key="1">
    <citation type="submission" date="2016-09" db="EMBL/GenBank/DDBJ databases">
        <title>Alteromonas lipolytica, a new species isolated from sea water.</title>
        <authorList>
            <person name="Wu Y.-H."/>
            <person name="Cheng H."/>
            <person name="Xu X.-W."/>
        </authorList>
    </citation>
    <scope>NUCLEOTIDE SEQUENCE [LARGE SCALE GENOMIC DNA]</scope>
    <source>
        <strain evidence="15 16">JW12</strain>
    </source>
</reference>
<evidence type="ECO:0000313" key="16">
    <source>
        <dbReference type="Proteomes" id="UP000176037"/>
    </source>
</evidence>
<evidence type="ECO:0000256" key="8">
    <source>
        <dbReference type="ARBA" id="ARBA00066694"/>
    </source>
</evidence>
<evidence type="ECO:0000256" key="9">
    <source>
        <dbReference type="ARBA" id="ARBA00069043"/>
    </source>
</evidence>
<organism evidence="15 16">
    <name type="scientific">Alteromonas lipolytica</name>
    <dbReference type="NCBI Taxonomy" id="1856405"/>
    <lineage>
        <taxon>Bacteria</taxon>
        <taxon>Pseudomonadati</taxon>
        <taxon>Pseudomonadota</taxon>
        <taxon>Gammaproteobacteria</taxon>
        <taxon>Alteromonadales</taxon>
        <taxon>Alteromonadaceae</taxon>
        <taxon>Alteromonas/Salinimonas group</taxon>
        <taxon>Alteromonas</taxon>
    </lineage>
</organism>
<evidence type="ECO:0000256" key="5">
    <source>
        <dbReference type="ARBA" id="ARBA00023002"/>
    </source>
</evidence>
<dbReference type="SUPFAM" id="SSF47203">
    <property type="entry name" value="Acyl-CoA dehydrogenase C-terminal domain-like"/>
    <property type="match status" value="1"/>
</dbReference>
<feature type="domain" description="Acyl-CoA dehydrogenase/oxidase C-terminal" evidence="11">
    <location>
        <begin position="282"/>
        <end position="446"/>
    </location>
</feature>
<dbReference type="Gene3D" id="1.20.140.10">
    <property type="entry name" value="Butyryl-CoA Dehydrogenase, subunit A, domain 3"/>
    <property type="match status" value="1"/>
</dbReference>
<dbReference type="FunFam" id="2.40.110.10:FF:000031">
    <property type="entry name" value="Acyl-CoA dehydrogenase, putative"/>
    <property type="match status" value="1"/>
</dbReference>
<dbReference type="InterPro" id="IPR006091">
    <property type="entry name" value="Acyl-CoA_Oxase/DH_mid-dom"/>
</dbReference>
<dbReference type="Gene3D" id="2.40.110.10">
    <property type="entry name" value="Butyryl-CoA Dehydrogenase, subunit A, domain 2"/>
    <property type="match status" value="1"/>
</dbReference>
<evidence type="ECO:0000256" key="1">
    <source>
        <dbReference type="ARBA" id="ARBA00001974"/>
    </source>
</evidence>
<dbReference type="AlphaFoldDB" id="A0A1E8FDB2"/>
<evidence type="ECO:0000256" key="10">
    <source>
        <dbReference type="RuleBase" id="RU362125"/>
    </source>
</evidence>
<dbReference type="Pfam" id="PF12806">
    <property type="entry name" value="Acyl-CoA_dh_C"/>
    <property type="match status" value="1"/>
</dbReference>
<protein>
    <recommendedName>
        <fullName evidence="9">3-methylmercaptopropionyl-CoA dehydrogenase</fullName>
        <ecNumber evidence="8">1.3.99.41</ecNumber>
    </recommendedName>
</protein>
<feature type="domain" description="Acetyl-CoA dehydrogenase-like C-terminal" evidence="14">
    <location>
        <begin position="463"/>
        <end position="578"/>
    </location>
</feature>
<dbReference type="Pfam" id="PF00441">
    <property type="entry name" value="Acyl-CoA_dh_1"/>
    <property type="match status" value="1"/>
</dbReference>
<dbReference type="InterPro" id="IPR013786">
    <property type="entry name" value="AcylCoA_DH/ox_N"/>
</dbReference>